<organism evidence="1 2">
    <name type="scientific">Alkalithermobacter paradoxus</name>
    <dbReference type="NCBI Taxonomy" id="29349"/>
    <lineage>
        <taxon>Bacteria</taxon>
        <taxon>Bacillati</taxon>
        <taxon>Bacillota</taxon>
        <taxon>Clostridia</taxon>
        <taxon>Peptostreptococcales</taxon>
        <taxon>Tepidibacteraceae</taxon>
        <taxon>Alkalithermobacter</taxon>
    </lineage>
</organism>
<evidence type="ECO:0000313" key="2">
    <source>
        <dbReference type="Proteomes" id="UP000190140"/>
    </source>
</evidence>
<protein>
    <submittedName>
        <fullName evidence="1">Uncharacterized protein</fullName>
    </submittedName>
</protein>
<dbReference type="EMBL" id="MZGW01000002">
    <property type="protein sequence ID" value="OPJ56228.1"/>
    <property type="molecule type" value="Genomic_DNA"/>
</dbReference>
<keyword evidence="2" id="KW-1185">Reference proteome</keyword>
<dbReference type="STRING" id="29349.CLOTH_06320"/>
<reference evidence="1 2" key="1">
    <citation type="submission" date="2017-03" db="EMBL/GenBank/DDBJ databases">
        <title>Genome sequence of Clostridium thermoalcaliphilum DSM 7309.</title>
        <authorList>
            <person name="Poehlein A."/>
            <person name="Daniel R."/>
        </authorList>
    </citation>
    <scope>NUCLEOTIDE SEQUENCE [LARGE SCALE GENOMIC DNA]</scope>
    <source>
        <strain evidence="1 2">DSM 7309</strain>
    </source>
</reference>
<dbReference type="AlphaFoldDB" id="A0A1V4I8B5"/>
<accession>A0A1V4I8B5</accession>
<proteinExistence type="predicted"/>
<sequence length="59" mass="6968">MNDAMLSHPEDLKLSGMVKNFDIRNEEAIKSNLSYIEFFELLLRNEVLSRWNNGNIKRI</sequence>
<comment type="caution">
    <text evidence="1">The sequence shown here is derived from an EMBL/GenBank/DDBJ whole genome shotgun (WGS) entry which is preliminary data.</text>
</comment>
<evidence type="ECO:0000313" key="1">
    <source>
        <dbReference type="EMBL" id="OPJ56228.1"/>
    </source>
</evidence>
<gene>
    <name evidence="1" type="ORF">CLOTH_06320</name>
</gene>
<name>A0A1V4I8B5_9FIRM</name>
<dbReference type="RefSeq" id="WP_331721982.1">
    <property type="nucleotide sequence ID" value="NZ_MZGW01000002.1"/>
</dbReference>
<dbReference type="Proteomes" id="UP000190140">
    <property type="component" value="Unassembled WGS sequence"/>
</dbReference>